<accession>A0A543CCG8</accession>
<evidence type="ECO:0000313" key="2">
    <source>
        <dbReference type="Proteomes" id="UP000316096"/>
    </source>
</evidence>
<dbReference type="InterPro" id="IPR045994">
    <property type="entry name" value="DurN"/>
</dbReference>
<dbReference type="EMBL" id="VFOZ01000001">
    <property type="protein sequence ID" value="TQL94788.1"/>
    <property type="molecule type" value="Genomic_DNA"/>
</dbReference>
<dbReference type="Pfam" id="PF19375">
    <property type="entry name" value="DurN"/>
    <property type="match status" value="1"/>
</dbReference>
<sequence>MSAKGPTIYPGVDAIRRVQQLMIFCSLIPPDGKLREVLSLALSLHEEPVLSRVTPMSDTQPHAAKAWLEAIWLENGLSAEEKELVRWQNDSENMAAAIAELRNAEGQLGMRLVAETTP</sequence>
<dbReference type="RefSeq" id="WP_141952376.1">
    <property type="nucleotide sequence ID" value="NZ_VFOZ01000001.1"/>
</dbReference>
<protein>
    <submittedName>
        <fullName evidence="1">Uncharacterized protein</fullName>
    </submittedName>
</protein>
<dbReference type="OrthoDB" id="3436427at2"/>
<proteinExistence type="predicted"/>
<keyword evidence="2" id="KW-1185">Reference proteome</keyword>
<evidence type="ECO:0000313" key="1">
    <source>
        <dbReference type="EMBL" id="TQL94788.1"/>
    </source>
</evidence>
<organism evidence="1 2">
    <name type="scientific">Actinoallomurus bryophytorum</name>
    <dbReference type="NCBI Taxonomy" id="1490222"/>
    <lineage>
        <taxon>Bacteria</taxon>
        <taxon>Bacillati</taxon>
        <taxon>Actinomycetota</taxon>
        <taxon>Actinomycetes</taxon>
        <taxon>Streptosporangiales</taxon>
        <taxon>Thermomonosporaceae</taxon>
        <taxon>Actinoallomurus</taxon>
    </lineage>
</organism>
<name>A0A543CCG8_9ACTN</name>
<gene>
    <name evidence="1" type="ORF">FB559_0270</name>
</gene>
<reference evidence="1 2" key="1">
    <citation type="submission" date="2019-06" db="EMBL/GenBank/DDBJ databases">
        <title>Sequencing the genomes of 1000 actinobacteria strains.</title>
        <authorList>
            <person name="Klenk H.-P."/>
        </authorList>
    </citation>
    <scope>NUCLEOTIDE SEQUENCE [LARGE SCALE GENOMIC DNA]</scope>
    <source>
        <strain evidence="1 2">DSM 102200</strain>
    </source>
</reference>
<comment type="caution">
    <text evidence="1">The sequence shown here is derived from an EMBL/GenBank/DDBJ whole genome shotgun (WGS) entry which is preliminary data.</text>
</comment>
<dbReference type="Proteomes" id="UP000316096">
    <property type="component" value="Unassembled WGS sequence"/>
</dbReference>
<dbReference type="AlphaFoldDB" id="A0A543CCG8"/>